<comment type="caution">
    <text evidence="6">The sequence shown here is derived from an EMBL/GenBank/DDBJ whole genome shotgun (WGS) entry which is preliminary data.</text>
</comment>
<evidence type="ECO:0000256" key="1">
    <source>
        <dbReference type="ARBA" id="ARBA00005232"/>
    </source>
</evidence>
<feature type="region of interest" description="Disordered" evidence="4">
    <location>
        <begin position="769"/>
        <end position="807"/>
    </location>
</feature>
<dbReference type="PANTHER" id="PTHR22589">
    <property type="entry name" value="CARNITINE O-ACYLTRANSFERASE"/>
    <property type="match status" value="1"/>
</dbReference>
<dbReference type="Gene3D" id="3.30.559.70">
    <property type="entry name" value="Choline/Carnitine o-acyltransferase, domain 2"/>
    <property type="match status" value="1"/>
</dbReference>
<evidence type="ECO:0000256" key="4">
    <source>
        <dbReference type="SAM" id="MobiDB-lite"/>
    </source>
</evidence>
<dbReference type="InterPro" id="IPR000542">
    <property type="entry name" value="Carn_acyl_trans"/>
</dbReference>
<dbReference type="SUPFAM" id="SSF52777">
    <property type="entry name" value="CoA-dependent acyltransferases"/>
    <property type="match status" value="2"/>
</dbReference>
<sequence>MIYDTFEHEENVPKLPVPTLTLTVQQLLEVLEPLLSSEEYAEVFREATSFMSNKTVLTAQKHLESIYKLDPELTNYLNFVNGETAPGIYGELKNDILPRNPYLILEEDPYSKTLHPPSQAERSASLINSTLKFIITLRNKTLKPDVTPKNQTPLSMKCYYNLFGTSRIPDESPDASSLGRHVTMKKYTNMDDSRHIVFLCNNQFFLLEVLTPLTKEEDAKSKHKIWFLDVELAEIIDQIILEASNISPIDAIKKSLGALTTQSYSNWKLARSELKLSNPEHLKAIDDALFIIVLDHNTPKNDSEKTRVVAHGSSELTSSNIQCGSCTLRWYDKLQLVVTKNSVAGISWESSIMDLTAILRFISDIYTDSLLKLAKNINGSEYTLFDDNIEFVLANADKGGVKPKPVAMIFNMTPTLLQLVHLSETRLTDLINQHEYETLDLKLQTHIIKKFNITIDSLLQLAFQIANYSLYGQLVNTLEPITTRRFRDSRTELIGVQSQQVSNLVKTFLTNSNSSVKWELFKECCAAHTQKYHDAMMGKGFHRHFMALRTLLRREAAMKYLNEKNSHLTPIPTNVEENYSVPLLFNPYILDKLTSPEMLISNCGNNALRLFGFPPAVDNGFAVGYIIHNDRVFVSLCSKYRQTHRFTQTFKSVIHELTNLVRAKSNFMIDINDTESRKIELKKLAIQRELQFIDKDVPSTRHPIELTIGGAGTGGATTGGNETPVLLHYDPSVDHFDPSDYASVAAEAFQKMSHMATLMSQTSTLNHQLSEDDEPTTTAAAATATATGITTKSQTEPRRNRRRSSGDYDLLGGYGYFDFGELDIRSNELSRTQSYVGSVSNIHSGLGSRRHSQTNLRQLASSPLSTLGPNLVDIRLLMTDRIKDQLSGDQQQREAKPKNEIGTKLNVVL</sequence>
<reference evidence="6" key="1">
    <citation type="submission" date="2021-03" db="EMBL/GenBank/DDBJ databases">
        <authorList>
            <person name="Palmer J.M."/>
        </authorList>
    </citation>
    <scope>NUCLEOTIDE SEQUENCE</scope>
    <source>
        <strain evidence="6">ARV_011</strain>
    </source>
</reference>
<dbReference type="PANTHER" id="PTHR22589:SF48">
    <property type="entry name" value="CARNITINE O-ACETYLTRANSFERASE YAT2"/>
    <property type="match status" value="1"/>
</dbReference>
<comment type="similarity">
    <text evidence="1">Belongs to the carnitine/choline acetyltransferase family.</text>
</comment>
<dbReference type="GeneID" id="66117574"/>
<evidence type="ECO:0000256" key="2">
    <source>
        <dbReference type="ARBA" id="ARBA00022679"/>
    </source>
</evidence>
<proteinExistence type="inferred from homology"/>
<protein>
    <recommendedName>
        <fullName evidence="5">Choline/carnitine acyltransferase domain-containing protein</fullName>
    </recommendedName>
</protein>
<feature type="compositionally biased region" description="Low complexity" evidence="4">
    <location>
        <begin position="776"/>
        <end position="787"/>
    </location>
</feature>
<dbReference type="GO" id="GO:0009437">
    <property type="term" value="P:carnitine metabolic process"/>
    <property type="evidence" value="ECO:0007669"/>
    <property type="project" value="TreeGrafter"/>
</dbReference>
<dbReference type="GO" id="GO:0004092">
    <property type="term" value="F:carnitine O-acetyltransferase activity"/>
    <property type="evidence" value="ECO:0007669"/>
    <property type="project" value="TreeGrafter"/>
</dbReference>
<dbReference type="Gene3D" id="3.30.559.10">
    <property type="entry name" value="Chloramphenicol acetyltransferase-like domain"/>
    <property type="match status" value="1"/>
</dbReference>
<dbReference type="RefSeq" id="XP_043050631.1">
    <property type="nucleotide sequence ID" value="XM_043194880.1"/>
</dbReference>
<dbReference type="InterPro" id="IPR042231">
    <property type="entry name" value="Cho/carn_acyl_trans_2"/>
</dbReference>
<dbReference type="EMBL" id="JAHMUF010000005">
    <property type="protein sequence ID" value="KAG7195084.1"/>
    <property type="molecule type" value="Genomic_DNA"/>
</dbReference>
<evidence type="ECO:0000313" key="6">
    <source>
        <dbReference type="EMBL" id="KAG7195084.1"/>
    </source>
</evidence>
<dbReference type="Proteomes" id="UP000790833">
    <property type="component" value="Unassembled WGS sequence"/>
</dbReference>
<organism evidence="6 7">
    <name type="scientific">Scheffersomyces spartinae</name>
    <dbReference type="NCBI Taxonomy" id="45513"/>
    <lineage>
        <taxon>Eukaryota</taxon>
        <taxon>Fungi</taxon>
        <taxon>Dikarya</taxon>
        <taxon>Ascomycota</taxon>
        <taxon>Saccharomycotina</taxon>
        <taxon>Pichiomycetes</taxon>
        <taxon>Debaryomycetaceae</taxon>
        <taxon>Scheffersomyces</taxon>
    </lineage>
</organism>
<dbReference type="OrthoDB" id="240216at2759"/>
<dbReference type="GO" id="GO:0005829">
    <property type="term" value="C:cytosol"/>
    <property type="evidence" value="ECO:0007669"/>
    <property type="project" value="TreeGrafter"/>
</dbReference>
<name>A0A9P7VD19_9ASCO</name>
<dbReference type="InterPro" id="IPR023213">
    <property type="entry name" value="CAT-like_dom_sf"/>
</dbReference>
<keyword evidence="3" id="KW-0012">Acyltransferase</keyword>
<evidence type="ECO:0000259" key="5">
    <source>
        <dbReference type="Pfam" id="PF00755"/>
    </source>
</evidence>
<evidence type="ECO:0000313" key="7">
    <source>
        <dbReference type="Proteomes" id="UP000790833"/>
    </source>
</evidence>
<feature type="domain" description="Choline/carnitine acyltransferase" evidence="5">
    <location>
        <begin position="15"/>
        <end position="652"/>
    </location>
</feature>
<dbReference type="AlphaFoldDB" id="A0A9P7VD19"/>
<dbReference type="Pfam" id="PF00755">
    <property type="entry name" value="Carn_acyltransf"/>
    <property type="match status" value="1"/>
</dbReference>
<keyword evidence="7" id="KW-1185">Reference proteome</keyword>
<accession>A0A9P7VD19</accession>
<dbReference type="InterPro" id="IPR039551">
    <property type="entry name" value="Cho/carn_acyl_trans"/>
</dbReference>
<gene>
    <name evidence="6" type="ORF">KQ657_004200</name>
</gene>
<evidence type="ECO:0000256" key="3">
    <source>
        <dbReference type="ARBA" id="ARBA00023315"/>
    </source>
</evidence>
<keyword evidence="2" id="KW-0808">Transferase</keyword>